<feature type="transmembrane region" description="Helical" evidence="5">
    <location>
        <begin position="172"/>
        <end position="198"/>
    </location>
</feature>
<keyword evidence="10" id="KW-1185">Reference proteome</keyword>
<name>A0A2T7AQZ9_9ENTR</name>
<dbReference type="GO" id="GO:0016020">
    <property type="term" value="C:membrane"/>
    <property type="evidence" value="ECO:0007669"/>
    <property type="project" value="UniProtKB-SubCell"/>
</dbReference>
<feature type="transmembrane region" description="Helical" evidence="5">
    <location>
        <begin position="210"/>
        <end position="231"/>
    </location>
</feature>
<organism evidence="8 9">
    <name type="scientific">Cronobacter muytjensii</name>
    <dbReference type="NCBI Taxonomy" id="413501"/>
    <lineage>
        <taxon>Bacteria</taxon>
        <taxon>Pseudomonadati</taxon>
        <taxon>Pseudomonadota</taxon>
        <taxon>Gammaproteobacteria</taxon>
        <taxon>Enterobacterales</taxon>
        <taxon>Enterobacteriaceae</taxon>
        <taxon>Cronobacter</taxon>
    </lineage>
</organism>
<evidence type="ECO:0000256" key="5">
    <source>
        <dbReference type="SAM" id="Phobius"/>
    </source>
</evidence>
<dbReference type="EMBL" id="WAGD01000028">
    <property type="protein sequence ID" value="KAB0880289.1"/>
    <property type="molecule type" value="Genomic_DNA"/>
</dbReference>
<feature type="transmembrane region" description="Helical" evidence="5">
    <location>
        <begin position="277"/>
        <end position="300"/>
    </location>
</feature>
<comment type="subcellular location">
    <subcellularLocation>
        <location evidence="1">Membrane</location>
        <topology evidence="1">Multi-pass membrane protein</topology>
    </subcellularLocation>
</comment>
<dbReference type="PROSITE" id="PS50801">
    <property type="entry name" value="STAS"/>
    <property type="match status" value="1"/>
</dbReference>
<evidence type="ECO:0000313" key="8">
    <source>
        <dbReference type="EMBL" id="PUX12383.1"/>
    </source>
</evidence>
<feature type="transmembrane region" description="Helical" evidence="5">
    <location>
        <begin position="347"/>
        <end position="365"/>
    </location>
</feature>
<dbReference type="Gene3D" id="3.30.750.24">
    <property type="entry name" value="STAS domain"/>
    <property type="match status" value="1"/>
</dbReference>
<dbReference type="InterPro" id="IPR002645">
    <property type="entry name" value="STAS_dom"/>
</dbReference>
<reference evidence="7 10" key="2">
    <citation type="submission" date="2019-08" db="EMBL/GenBank/DDBJ databases">
        <title>Prevalence, distribution, and phylogeny of type two toxin-antitoxin genes possessed by Cronobacter species where C. sakazakii homologs follow sequence type lineages.</title>
        <authorList>
            <person name="Finkelstein S."/>
            <person name="Negrete F."/>
            <person name="Jang H."/>
            <person name="Gopinath G.R."/>
            <person name="Tall B.D."/>
        </authorList>
    </citation>
    <scope>NUCLEOTIDE SEQUENCE [LARGE SCALE GENOMIC DNA]</scope>
    <source>
        <strain evidence="7 10">MOD1_GK1257</strain>
    </source>
</reference>
<dbReference type="InterPro" id="IPR011547">
    <property type="entry name" value="SLC26A/SulP_dom"/>
</dbReference>
<dbReference type="Proteomes" id="UP000469927">
    <property type="component" value="Unassembled WGS sequence"/>
</dbReference>
<feature type="domain" description="STAS" evidence="6">
    <location>
        <begin position="449"/>
        <end position="559"/>
    </location>
</feature>
<dbReference type="PROSITE" id="PS01130">
    <property type="entry name" value="SLC26A"/>
    <property type="match status" value="1"/>
</dbReference>
<keyword evidence="2 5" id="KW-0812">Transmembrane</keyword>
<evidence type="ECO:0000259" key="6">
    <source>
        <dbReference type="PROSITE" id="PS50801"/>
    </source>
</evidence>
<dbReference type="AlphaFoldDB" id="A0A2T7AQZ9"/>
<keyword evidence="3 5" id="KW-1133">Transmembrane helix</keyword>
<dbReference type="Pfam" id="PF01740">
    <property type="entry name" value="STAS"/>
    <property type="match status" value="1"/>
</dbReference>
<feature type="transmembrane region" description="Helical" evidence="5">
    <location>
        <begin position="33"/>
        <end position="53"/>
    </location>
</feature>
<evidence type="ECO:0000313" key="7">
    <source>
        <dbReference type="EMBL" id="KAB0880289.1"/>
    </source>
</evidence>
<evidence type="ECO:0000256" key="2">
    <source>
        <dbReference type="ARBA" id="ARBA00022692"/>
    </source>
</evidence>
<dbReference type="EMBL" id="MSAE01000029">
    <property type="protein sequence ID" value="PUX12383.1"/>
    <property type="molecule type" value="Genomic_DNA"/>
</dbReference>
<dbReference type="RefSeq" id="WP_075193600.1">
    <property type="nucleotide sequence ID" value="NZ_JADKNN010000079.1"/>
</dbReference>
<sequence length="559" mass="58738">MNTQYLSQILPFRALVEACWREKYTLSRLSRDLIAGITVGIIAIPLAMALAIGSGVPPQYGLYTSAVAGIVIALSGGSRFSVSGPTAAFVVILYPVAQQFGLSGLLVATLMSGVFLVLFGLARFGRLIEYIPLPVTLGFTSGIGITIATMQIKDFFGLEMAHVPEHYLPKVAALAMALPGFNAGDAAIGVVTLAVLILWPRLGIRLPGHLPALLAGCAVMGIVHLLGGNVATIGSRFHYLLADGTQGSGIPPLLPQLMLPWDLPGSGFTLSLDSLRALLPAAFSMAMLGAIESLLCAVVLDGMTGTRHNANSELIGQGLGNLVAPFFGGITATAAIARSAANVRAGATSPVAAVFHALLVLLALLALAPLLSWLPLSAMAALLLMVAWNMSEAHKVIGLLRRAPQDDIIVMLLCMSLTVLFDMVIAISVGVVLASLLFMRRVARMTRVAPLNVSVPDDTLAVRVTGPLFFAAAEGVFTPLLAQAAGKRVIVMQWDAVPVLDAGGLDALQRFIERLPDGCELRLCHLEFQPLRTLARAGVQPIPGRLAFFPDSHAALAAH</sequence>
<dbReference type="Proteomes" id="UP000244378">
    <property type="component" value="Unassembled WGS sequence"/>
</dbReference>
<dbReference type="SUPFAM" id="SSF52091">
    <property type="entry name" value="SpoIIaa-like"/>
    <property type="match status" value="1"/>
</dbReference>
<feature type="transmembrane region" description="Helical" evidence="5">
    <location>
        <begin position="133"/>
        <end position="152"/>
    </location>
</feature>
<gene>
    <name evidence="7" type="primary">dauA</name>
    <name evidence="8" type="ORF">AUN14_15060</name>
    <name evidence="7" type="ORF">FZI19_10435</name>
</gene>
<evidence type="ECO:0000256" key="4">
    <source>
        <dbReference type="ARBA" id="ARBA00023136"/>
    </source>
</evidence>
<feature type="transmembrane region" description="Helical" evidence="5">
    <location>
        <begin position="408"/>
        <end position="438"/>
    </location>
</feature>
<dbReference type="PANTHER" id="PTHR11814">
    <property type="entry name" value="SULFATE TRANSPORTER"/>
    <property type="match status" value="1"/>
</dbReference>
<proteinExistence type="predicted"/>
<dbReference type="NCBIfam" id="TIGR00815">
    <property type="entry name" value="sulP"/>
    <property type="match status" value="1"/>
</dbReference>
<keyword evidence="4 5" id="KW-0472">Membrane</keyword>
<feature type="transmembrane region" description="Helical" evidence="5">
    <location>
        <begin position="321"/>
        <end position="341"/>
    </location>
</feature>
<feature type="transmembrane region" description="Helical" evidence="5">
    <location>
        <begin position="370"/>
        <end position="388"/>
    </location>
</feature>
<evidence type="ECO:0000256" key="1">
    <source>
        <dbReference type="ARBA" id="ARBA00004141"/>
    </source>
</evidence>
<dbReference type="InterPro" id="IPR036513">
    <property type="entry name" value="STAS_dom_sf"/>
</dbReference>
<feature type="transmembrane region" description="Helical" evidence="5">
    <location>
        <begin position="100"/>
        <end position="121"/>
    </location>
</feature>
<reference evidence="8 9" key="1">
    <citation type="submission" date="2016-12" db="EMBL/GenBank/DDBJ databases">
        <title>Analysis of the Molecular Diversity Among Cronobacter Species Isolated from Filth Flies Using a Pan Genomic DNA Microarray.</title>
        <authorList>
            <person name="Pava-Ripoll M."/>
            <person name="Tall B."/>
            <person name="Farber J."/>
            <person name="Fanning S."/>
            <person name="Lehner A."/>
            <person name="Stephan R."/>
            <person name="Pagotto F."/>
            <person name="Iverson C."/>
            <person name="Ziobro G."/>
            <person name="Miller A."/>
            <person name="Pearson R."/>
            <person name="Yan Q."/>
            <person name="Kim M."/>
            <person name="Jeong S."/>
            <person name="Park J."/>
            <person name="Jun S."/>
            <person name="Choi H."/>
            <person name="Chung T."/>
            <person name="Yoo Y."/>
            <person name="Park E."/>
            <person name="Hwang S."/>
            <person name="Lee B."/>
            <person name="Sathyamoorthy V."/>
            <person name="Carter L."/>
            <person name="Mammel M."/>
            <person name="Jackson S."/>
            <person name="Kothary M."/>
            <person name="Patel I."/>
            <person name="Grim C."/>
            <person name="Gopinath G."/>
            <person name="Gangiredla J."/>
            <person name="Chase H."/>
        </authorList>
    </citation>
    <scope>NUCLEOTIDE SEQUENCE [LARGE SCALE GENOMIC DNA]</scope>
    <source>
        <strain evidence="8 9">MOD1-Md1s</strain>
    </source>
</reference>
<dbReference type="NCBIfam" id="NF008660">
    <property type="entry name" value="PRK11660.1"/>
    <property type="match status" value="1"/>
</dbReference>
<evidence type="ECO:0000256" key="3">
    <source>
        <dbReference type="ARBA" id="ARBA00022989"/>
    </source>
</evidence>
<protein>
    <submittedName>
        <fullName evidence="8">C4-dicarboxylic acid transporter DauA</fullName>
    </submittedName>
</protein>
<dbReference type="InterPro" id="IPR018045">
    <property type="entry name" value="S04_transporter_CS"/>
</dbReference>
<evidence type="ECO:0000313" key="9">
    <source>
        <dbReference type="Proteomes" id="UP000244378"/>
    </source>
</evidence>
<dbReference type="OrthoDB" id="9769739at2"/>
<dbReference type="Pfam" id="PF00916">
    <property type="entry name" value="Sulfate_transp"/>
    <property type="match status" value="1"/>
</dbReference>
<dbReference type="GO" id="GO:0008271">
    <property type="term" value="F:secondary active sulfate transmembrane transporter activity"/>
    <property type="evidence" value="ECO:0007669"/>
    <property type="project" value="InterPro"/>
</dbReference>
<dbReference type="InterPro" id="IPR001902">
    <property type="entry name" value="SLC26A/SulP_fam"/>
</dbReference>
<evidence type="ECO:0000313" key="10">
    <source>
        <dbReference type="Proteomes" id="UP000469927"/>
    </source>
</evidence>
<comment type="caution">
    <text evidence="8">The sequence shown here is derived from an EMBL/GenBank/DDBJ whole genome shotgun (WGS) entry which is preliminary data.</text>
</comment>
<dbReference type="CDD" id="cd07042">
    <property type="entry name" value="STAS_SulP_like_sulfate_transporter"/>
    <property type="match status" value="1"/>
</dbReference>
<accession>A0A2T7AQZ9</accession>